<dbReference type="SUPFAM" id="SSF53098">
    <property type="entry name" value="Ribonuclease H-like"/>
    <property type="match status" value="1"/>
</dbReference>
<evidence type="ECO:0000256" key="1">
    <source>
        <dbReference type="SAM" id="MobiDB-lite"/>
    </source>
</evidence>
<feature type="region of interest" description="Disordered" evidence="1">
    <location>
        <begin position="28"/>
        <end position="49"/>
    </location>
</feature>
<name>A0A323UNU6_9RHOO</name>
<gene>
    <name evidence="3" type="ORF">DNK49_22480</name>
</gene>
<organism evidence="3 4">
    <name type="scientific">Parazoarcus communis SWub3 = DSM 12120</name>
    <dbReference type="NCBI Taxonomy" id="1121029"/>
    <lineage>
        <taxon>Bacteria</taxon>
        <taxon>Pseudomonadati</taxon>
        <taxon>Pseudomonadota</taxon>
        <taxon>Betaproteobacteria</taxon>
        <taxon>Rhodocyclales</taxon>
        <taxon>Zoogloeaceae</taxon>
        <taxon>Parazoarcus</taxon>
    </lineage>
</organism>
<accession>A0A323UNU6</accession>
<keyword evidence="4" id="KW-1185">Reference proteome</keyword>
<dbReference type="Pfam" id="PF02281">
    <property type="entry name" value="Dimer_Tnp_Tn5"/>
    <property type="match status" value="1"/>
</dbReference>
<sequence length="235" mass="25795">MPAPGRQAVARDARGTVLGRDRVHAARAHQPARARGAPDAACAQPGVGRWPWRPDARDLSDCSRRRHAGRAQTDRVAPLTCRTVTTLEQAAELVDWYRCRWEIETLFHVLKNGCPVEALQLAEVKKLELALVIYLVVAWRQAHLVRLGRVHPELPASEVFDSVEWQAAWLLAEKTPPKKTPPWVKSSAASPCLVDSSPEKVTGSPSQASRRCGKASPESAASSGVSKKMRETHAL</sequence>
<dbReference type="EMBL" id="QKOE01000039">
    <property type="protein sequence ID" value="PZA14325.1"/>
    <property type="molecule type" value="Genomic_DNA"/>
</dbReference>
<dbReference type="InterPro" id="IPR047768">
    <property type="entry name" value="Tn5p-like"/>
</dbReference>
<dbReference type="Proteomes" id="UP000248259">
    <property type="component" value="Unassembled WGS sequence"/>
</dbReference>
<evidence type="ECO:0000313" key="3">
    <source>
        <dbReference type="EMBL" id="PZA14325.1"/>
    </source>
</evidence>
<evidence type="ECO:0000313" key="4">
    <source>
        <dbReference type="Proteomes" id="UP000248259"/>
    </source>
</evidence>
<dbReference type="Gene3D" id="1.10.740.10">
    <property type="entry name" value="Transferase Inhibitor Protein From Tn5, Chain"/>
    <property type="match status" value="1"/>
</dbReference>
<dbReference type="InterPro" id="IPR003201">
    <property type="entry name" value="Transposase_Tn5"/>
</dbReference>
<protein>
    <recommendedName>
        <fullName evidence="2">Transposase Tn5 dimerisation domain-containing protein</fullName>
    </recommendedName>
</protein>
<feature type="region of interest" description="Disordered" evidence="1">
    <location>
        <begin position="177"/>
        <end position="235"/>
    </location>
</feature>
<proteinExistence type="predicted"/>
<evidence type="ECO:0000259" key="2">
    <source>
        <dbReference type="Pfam" id="PF02281"/>
    </source>
</evidence>
<dbReference type="PANTHER" id="PTHR37319">
    <property type="entry name" value="TRANSPOSASE"/>
    <property type="match status" value="1"/>
</dbReference>
<dbReference type="Gene3D" id="3.90.350.10">
    <property type="entry name" value="Transposase Inhibitor Protein From Tn5, Chain A, domain 1"/>
    <property type="match status" value="1"/>
</dbReference>
<reference evidence="3 4" key="1">
    <citation type="submission" date="2018-06" db="EMBL/GenBank/DDBJ databases">
        <title>Azoarcus communis strain SWub3 genome.</title>
        <authorList>
            <person name="Zorraquino Salvo V."/>
            <person name="Toubiana D."/>
            <person name="Blumwald E."/>
        </authorList>
    </citation>
    <scope>NUCLEOTIDE SEQUENCE [LARGE SCALE GENOMIC DNA]</scope>
    <source>
        <strain evidence="3 4">SWub3</strain>
    </source>
</reference>
<feature type="compositionally biased region" description="Low complexity" evidence="1">
    <location>
        <begin position="33"/>
        <end position="45"/>
    </location>
</feature>
<dbReference type="InterPro" id="IPR012337">
    <property type="entry name" value="RNaseH-like_sf"/>
</dbReference>
<dbReference type="InterPro" id="IPR014737">
    <property type="entry name" value="Transposase_Tn5-like_C"/>
</dbReference>
<feature type="domain" description="Transposase Tn5 dimerisation" evidence="2">
    <location>
        <begin position="136"/>
        <end position="181"/>
    </location>
</feature>
<dbReference type="PANTHER" id="PTHR37319:SF1">
    <property type="entry name" value="TRANSPOSASE TN5 DIMERISATION DOMAIN-CONTAINING PROTEIN"/>
    <property type="match status" value="1"/>
</dbReference>
<comment type="caution">
    <text evidence="3">The sequence shown here is derived from an EMBL/GenBank/DDBJ whole genome shotgun (WGS) entry which is preliminary data.</text>
</comment>
<dbReference type="AlphaFoldDB" id="A0A323UNU6"/>